<keyword evidence="2" id="KW-1185">Reference proteome</keyword>
<proteinExistence type="predicted"/>
<evidence type="ECO:0000313" key="2">
    <source>
        <dbReference type="Proteomes" id="UP000248795"/>
    </source>
</evidence>
<dbReference type="SUPFAM" id="SSF103025">
    <property type="entry name" value="Folate-binding domain"/>
    <property type="match status" value="1"/>
</dbReference>
<organism evidence="1 2">
    <name type="scientific">Aestuariivirga litoralis</name>
    <dbReference type="NCBI Taxonomy" id="2650924"/>
    <lineage>
        <taxon>Bacteria</taxon>
        <taxon>Pseudomonadati</taxon>
        <taxon>Pseudomonadota</taxon>
        <taxon>Alphaproteobacteria</taxon>
        <taxon>Hyphomicrobiales</taxon>
        <taxon>Aestuariivirgaceae</taxon>
        <taxon>Aestuariivirga</taxon>
    </lineage>
</organism>
<gene>
    <name evidence="1" type="ORF">DK847_05190</name>
</gene>
<accession>A0A2W2CCB1</accession>
<evidence type="ECO:0000313" key="1">
    <source>
        <dbReference type="EMBL" id="PZF77823.1"/>
    </source>
</evidence>
<dbReference type="InterPro" id="IPR027266">
    <property type="entry name" value="TrmE/GcvT-like"/>
</dbReference>
<dbReference type="Proteomes" id="UP000248795">
    <property type="component" value="Unassembled WGS sequence"/>
</dbReference>
<dbReference type="Gene3D" id="3.30.1360.120">
    <property type="entry name" value="Probable tRNA modification gtpase trme, domain 1"/>
    <property type="match status" value="1"/>
</dbReference>
<comment type="caution">
    <text evidence="1">The sequence shown here is derived from an EMBL/GenBank/DDBJ whole genome shotgun (WGS) entry which is preliminary data.</text>
</comment>
<protein>
    <submittedName>
        <fullName evidence="1">Uncharacterized protein</fullName>
    </submittedName>
</protein>
<sequence length="185" mass="19761">MKESASMLERRSALASAKPYKSAVLTIAERPGFTLTQVAGLSPDFEAKLADVAGSLPETVARAQSNGERTLFRIGPAQFWIVGPETDDVASRLAGACAVTPLTSSRVRIGIEGAPARDVLAMLIPVDLHRSVFAPGSVALTGIHHTPVTVHCRGEDAFDVYVMRTFARDVWDAITDAALRFADDP</sequence>
<reference evidence="2" key="1">
    <citation type="submission" date="2018-06" db="EMBL/GenBank/DDBJ databases">
        <title>Aestuariibacter litoralis strain KCTC 52945T.</title>
        <authorList>
            <person name="Li X."/>
            <person name="Salam N."/>
            <person name="Li J.-L."/>
            <person name="Chen Y.-M."/>
            <person name="Yang Z.-W."/>
            <person name="Zhang L.-Y."/>
            <person name="Han M.-X."/>
            <person name="Xiao M."/>
            <person name="Li W.-J."/>
        </authorList>
    </citation>
    <scope>NUCLEOTIDE SEQUENCE [LARGE SCALE GENOMIC DNA]</scope>
    <source>
        <strain evidence="2">KCTC 52945</strain>
    </source>
</reference>
<dbReference type="AlphaFoldDB" id="A0A2W2CCB1"/>
<dbReference type="EMBL" id="QKVK01000002">
    <property type="protein sequence ID" value="PZF77823.1"/>
    <property type="molecule type" value="Genomic_DNA"/>
</dbReference>
<dbReference type="Gene3D" id="3.30.70.1520">
    <property type="entry name" value="Heterotetrameric sarcosine oxidase"/>
    <property type="match status" value="1"/>
</dbReference>
<name>A0A2W2CCB1_9HYPH</name>